<sequence length="186" mass="21244">MIAGYILTGGKNRRMNGKKKLFLEYEGKPFYQHIVQAFHSLSTIYLSVDCVEPYEMLGLPMIVDTYPNLGPIGGIYSGLKVCKEDALFVTACDMPLINETAVREVIEQYQNGKTLTIIGTNHQIHPLFGIYPKTILPIIEEMIREKNYRVMNLLDFTEVSVVQLKNNSRIAENINTVDEYHRLRGE</sequence>
<dbReference type="PANTHER" id="PTHR19136">
    <property type="entry name" value="MOLYBDENUM COFACTOR GUANYLYLTRANSFERASE"/>
    <property type="match status" value="1"/>
</dbReference>
<dbReference type="GO" id="GO:0006777">
    <property type="term" value="P:Mo-molybdopterin cofactor biosynthetic process"/>
    <property type="evidence" value="ECO:0007669"/>
    <property type="project" value="UniProtKB-KW"/>
</dbReference>
<feature type="binding site" evidence="8">
    <location>
        <position position="93"/>
    </location>
    <ligand>
        <name>Mg(2+)</name>
        <dbReference type="ChEBI" id="CHEBI:18420"/>
    </ligand>
</feature>
<proteinExistence type="inferred from homology"/>
<dbReference type="GO" id="GO:0005737">
    <property type="term" value="C:cytoplasm"/>
    <property type="evidence" value="ECO:0007669"/>
    <property type="project" value="UniProtKB-SubCell"/>
</dbReference>
<evidence type="ECO:0000256" key="7">
    <source>
        <dbReference type="ARBA" id="ARBA00023150"/>
    </source>
</evidence>
<dbReference type="CDD" id="cd02503">
    <property type="entry name" value="MobA"/>
    <property type="match status" value="1"/>
</dbReference>
<keyword evidence="6 8" id="KW-0342">GTP-binding</keyword>
<organism evidence="10 11">
    <name type="scientific">Candidatus Fimimorpha faecalis</name>
    <dbReference type="NCBI Taxonomy" id="2840824"/>
    <lineage>
        <taxon>Bacteria</taxon>
        <taxon>Bacillati</taxon>
        <taxon>Bacillota</taxon>
        <taxon>Clostridia</taxon>
        <taxon>Eubacteriales</taxon>
        <taxon>Candidatus Fimimorpha</taxon>
    </lineage>
</organism>
<dbReference type="Gene3D" id="3.90.550.10">
    <property type="entry name" value="Spore Coat Polysaccharide Biosynthesis Protein SpsA, Chain A"/>
    <property type="match status" value="1"/>
</dbReference>
<evidence type="ECO:0000313" key="10">
    <source>
        <dbReference type="EMBL" id="HIR89584.1"/>
    </source>
</evidence>
<evidence type="ECO:0000313" key="11">
    <source>
        <dbReference type="Proteomes" id="UP000824201"/>
    </source>
</evidence>
<protein>
    <recommendedName>
        <fullName evidence="8">Probable molybdenum cofactor guanylyltransferase</fullName>
        <shortName evidence="8">MoCo guanylyltransferase</shortName>
        <ecNumber evidence="8">2.7.7.77</ecNumber>
    </recommendedName>
    <alternativeName>
        <fullName evidence="8">GTP:molybdopterin guanylyltransferase</fullName>
    </alternativeName>
    <alternativeName>
        <fullName evidence="8">Mo-MPT guanylyltransferase</fullName>
    </alternativeName>
    <alternativeName>
        <fullName evidence="8">Molybdopterin guanylyltransferase</fullName>
    </alternativeName>
    <alternativeName>
        <fullName evidence="8">Molybdopterin-guanine dinucleotide synthase</fullName>
        <shortName evidence="8">MGD synthase</shortName>
    </alternativeName>
</protein>
<comment type="domain">
    <text evidence="8">The N-terminal domain determines nucleotide recognition and specific binding, while the C-terminal domain determines the specific binding to the target protein.</text>
</comment>
<keyword evidence="5 8" id="KW-0460">Magnesium</keyword>
<dbReference type="AlphaFoldDB" id="A0A9D1EFZ7"/>
<feature type="domain" description="MobA-like NTP transferase" evidence="9">
    <location>
        <begin position="4"/>
        <end position="148"/>
    </location>
</feature>
<comment type="subcellular location">
    <subcellularLocation>
        <location evidence="8">Cytoplasm</location>
    </subcellularLocation>
</comment>
<evidence type="ECO:0000259" key="9">
    <source>
        <dbReference type="Pfam" id="PF12804"/>
    </source>
</evidence>
<accession>A0A9D1EFZ7</accession>
<comment type="caution">
    <text evidence="8">Lacks conserved residue(s) required for the propagation of feature annotation.</text>
</comment>
<feature type="binding site" evidence="8">
    <location>
        <position position="64"/>
    </location>
    <ligand>
        <name>GTP</name>
        <dbReference type="ChEBI" id="CHEBI:37565"/>
    </ligand>
</feature>
<reference evidence="10" key="1">
    <citation type="submission" date="2020-10" db="EMBL/GenBank/DDBJ databases">
        <authorList>
            <person name="Gilroy R."/>
        </authorList>
    </citation>
    <scope>NUCLEOTIDE SEQUENCE</scope>
    <source>
        <strain evidence="10">ChiW13-3771</strain>
    </source>
</reference>
<evidence type="ECO:0000256" key="2">
    <source>
        <dbReference type="ARBA" id="ARBA00022679"/>
    </source>
</evidence>
<dbReference type="EC" id="2.7.7.77" evidence="8"/>
<dbReference type="GO" id="GO:0005525">
    <property type="term" value="F:GTP binding"/>
    <property type="evidence" value="ECO:0007669"/>
    <property type="project" value="UniProtKB-UniRule"/>
</dbReference>
<dbReference type="PANTHER" id="PTHR19136:SF81">
    <property type="entry name" value="MOLYBDENUM COFACTOR GUANYLYLTRANSFERASE"/>
    <property type="match status" value="1"/>
</dbReference>
<comment type="cofactor">
    <cofactor evidence="8">
        <name>Mg(2+)</name>
        <dbReference type="ChEBI" id="CHEBI:18420"/>
    </cofactor>
</comment>
<keyword evidence="3 8" id="KW-0479">Metal-binding</keyword>
<feature type="binding site" evidence="8">
    <location>
        <position position="93"/>
    </location>
    <ligand>
        <name>GTP</name>
        <dbReference type="ChEBI" id="CHEBI:37565"/>
    </ligand>
</feature>
<keyword evidence="10" id="KW-0548">Nucleotidyltransferase</keyword>
<dbReference type="Proteomes" id="UP000824201">
    <property type="component" value="Unassembled WGS sequence"/>
</dbReference>
<dbReference type="SUPFAM" id="SSF53448">
    <property type="entry name" value="Nucleotide-diphospho-sugar transferases"/>
    <property type="match status" value="1"/>
</dbReference>
<dbReference type="Pfam" id="PF12804">
    <property type="entry name" value="NTP_transf_3"/>
    <property type="match status" value="1"/>
</dbReference>
<evidence type="ECO:0000256" key="8">
    <source>
        <dbReference type="HAMAP-Rule" id="MF_00316"/>
    </source>
</evidence>
<keyword evidence="1 8" id="KW-0963">Cytoplasm</keyword>
<dbReference type="HAMAP" id="MF_00316">
    <property type="entry name" value="MobA"/>
    <property type="match status" value="1"/>
</dbReference>
<dbReference type="InterPro" id="IPR029044">
    <property type="entry name" value="Nucleotide-diphossugar_trans"/>
</dbReference>
<gene>
    <name evidence="8" type="primary">mobA</name>
    <name evidence="10" type="ORF">IAC96_11615</name>
</gene>
<evidence type="ECO:0000256" key="6">
    <source>
        <dbReference type="ARBA" id="ARBA00023134"/>
    </source>
</evidence>
<evidence type="ECO:0000256" key="5">
    <source>
        <dbReference type="ARBA" id="ARBA00022842"/>
    </source>
</evidence>
<comment type="function">
    <text evidence="8">Transfers a GMP moiety from GTP to Mo-molybdopterin (Mo-MPT) cofactor (Moco or molybdenum cofactor) to form Mo-molybdopterin guanine dinucleotide (Mo-MGD) cofactor.</text>
</comment>
<comment type="similarity">
    <text evidence="8">Belongs to the MobA family.</text>
</comment>
<reference evidence="10" key="2">
    <citation type="journal article" date="2021" name="PeerJ">
        <title>Extensive microbial diversity within the chicken gut microbiome revealed by metagenomics and culture.</title>
        <authorList>
            <person name="Gilroy R."/>
            <person name="Ravi A."/>
            <person name="Getino M."/>
            <person name="Pursley I."/>
            <person name="Horton D.L."/>
            <person name="Alikhan N.F."/>
            <person name="Baker D."/>
            <person name="Gharbi K."/>
            <person name="Hall N."/>
            <person name="Watson M."/>
            <person name="Adriaenssens E.M."/>
            <person name="Foster-Nyarko E."/>
            <person name="Jarju S."/>
            <person name="Secka A."/>
            <person name="Antonio M."/>
            <person name="Oren A."/>
            <person name="Chaudhuri R.R."/>
            <person name="La Ragione R."/>
            <person name="Hildebrand F."/>
            <person name="Pallen M.J."/>
        </authorList>
    </citation>
    <scope>NUCLEOTIDE SEQUENCE</scope>
    <source>
        <strain evidence="10">ChiW13-3771</strain>
    </source>
</reference>
<evidence type="ECO:0000256" key="4">
    <source>
        <dbReference type="ARBA" id="ARBA00022741"/>
    </source>
</evidence>
<dbReference type="GO" id="GO:0046872">
    <property type="term" value="F:metal ion binding"/>
    <property type="evidence" value="ECO:0007669"/>
    <property type="project" value="UniProtKB-KW"/>
</dbReference>
<dbReference type="EMBL" id="DVHN01000154">
    <property type="protein sequence ID" value="HIR89584.1"/>
    <property type="molecule type" value="Genomic_DNA"/>
</dbReference>
<feature type="binding site" evidence="8">
    <location>
        <position position="20"/>
    </location>
    <ligand>
        <name>GTP</name>
        <dbReference type="ChEBI" id="CHEBI:37565"/>
    </ligand>
</feature>
<dbReference type="GO" id="GO:0061603">
    <property type="term" value="F:molybdenum cofactor guanylyltransferase activity"/>
    <property type="evidence" value="ECO:0007669"/>
    <property type="project" value="UniProtKB-EC"/>
</dbReference>
<keyword evidence="2 8" id="KW-0808">Transferase</keyword>
<dbReference type="InterPro" id="IPR025877">
    <property type="entry name" value="MobA-like_NTP_Trfase"/>
</dbReference>
<dbReference type="InterPro" id="IPR013482">
    <property type="entry name" value="Molybde_CF_guanTrfase"/>
</dbReference>
<comment type="catalytic activity">
    <reaction evidence="8">
        <text>Mo-molybdopterin + GTP + H(+) = Mo-molybdopterin guanine dinucleotide + diphosphate</text>
        <dbReference type="Rhea" id="RHEA:34243"/>
        <dbReference type="ChEBI" id="CHEBI:15378"/>
        <dbReference type="ChEBI" id="CHEBI:33019"/>
        <dbReference type="ChEBI" id="CHEBI:37565"/>
        <dbReference type="ChEBI" id="CHEBI:71302"/>
        <dbReference type="ChEBI" id="CHEBI:71310"/>
        <dbReference type="EC" id="2.7.7.77"/>
    </reaction>
</comment>
<comment type="caution">
    <text evidence="10">The sequence shown here is derived from an EMBL/GenBank/DDBJ whole genome shotgun (WGS) entry which is preliminary data.</text>
</comment>
<name>A0A9D1EFZ7_9FIRM</name>
<keyword evidence="4 8" id="KW-0547">Nucleotide-binding</keyword>
<evidence type="ECO:0000256" key="3">
    <source>
        <dbReference type="ARBA" id="ARBA00022723"/>
    </source>
</evidence>
<keyword evidence="7 8" id="KW-0501">Molybdenum cofactor biosynthesis</keyword>
<evidence type="ECO:0000256" key="1">
    <source>
        <dbReference type="ARBA" id="ARBA00022490"/>
    </source>
</evidence>
<feature type="binding site" evidence="8">
    <location>
        <begin position="7"/>
        <end position="9"/>
    </location>
    <ligand>
        <name>GTP</name>
        <dbReference type="ChEBI" id="CHEBI:37565"/>
    </ligand>
</feature>